<feature type="compositionally biased region" description="Basic and acidic residues" evidence="1">
    <location>
        <begin position="1"/>
        <end position="13"/>
    </location>
</feature>
<comment type="caution">
    <text evidence="2">The sequence shown here is derived from an EMBL/GenBank/DDBJ whole genome shotgun (WGS) entry which is preliminary data.</text>
</comment>
<reference evidence="2 3" key="1">
    <citation type="journal article" date="2013" name="Curr. Biol.">
        <title>The Genome of the Foraminiferan Reticulomyxa filosa.</title>
        <authorList>
            <person name="Glockner G."/>
            <person name="Hulsmann N."/>
            <person name="Schleicher M."/>
            <person name="Noegel A.A."/>
            <person name="Eichinger L."/>
            <person name="Gallinger C."/>
            <person name="Pawlowski J."/>
            <person name="Sierra R."/>
            <person name="Euteneuer U."/>
            <person name="Pillet L."/>
            <person name="Moustafa A."/>
            <person name="Platzer M."/>
            <person name="Groth M."/>
            <person name="Szafranski K."/>
            <person name="Schliwa M."/>
        </authorList>
    </citation>
    <scope>NUCLEOTIDE SEQUENCE [LARGE SCALE GENOMIC DNA]</scope>
</reference>
<evidence type="ECO:0000313" key="3">
    <source>
        <dbReference type="Proteomes" id="UP000023152"/>
    </source>
</evidence>
<evidence type="ECO:0000256" key="1">
    <source>
        <dbReference type="SAM" id="MobiDB-lite"/>
    </source>
</evidence>
<feature type="non-terminal residue" evidence="2">
    <location>
        <position position="215"/>
    </location>
</feature>
<keyword evidence="3" id="KW-1185">Reference proteome</keyword>
<protein>
    <submittedName>
        <fullName evidence="2">Uncharacterized protein</fullName>
    </submittedName>
</protein>
<feature type="region of interest" description="Disordered" evidence="1">
    <location>
        <begin position="66"/>
        <end position="104"/>
    </location>
</feature>
<dbReference type="EMBL" id="ASPP01019119">
    <property type="protein sequence ID" value="ETO15449.1"/>
    <property type="molecule type" value="Genomic_DNA"/>
</dbReference>
<gene>
    <name evidence="2" type="ORF">RFI_21912</name>
</gene>
<name>X6MNN7_RETFI</name>
<sequence length="215" mass="24605">MSERYVKKVEKQQQYKKGKKKEWTDDTKETGVSSNGDDYGSKYNNFNITIMKKQVSTRAFSKELDDIYGSSGDDQDKQDDECDPIKDDKSVYRQKSSDAKSTLKDNNAKALVRSTTVNSLYFSSKLTRDPHSLNKATTPTATILPRITTTMTLPQAQHILITSSSSTSKRNSPRRQQKPELNSELEDLETLIEHKQKLMKLKKGHYKVERRLSSE</sequence>
<dbReference type="AlphaFoldDB" id="X6MNN7"/>
<evidence type="ECO:0000313" key="2">
    <source>
        <dbReference type="EMBL" id="ETO15449.1"/>
    </source>
</evidence>
<feature type="compositionally biased region" description="Polar residues" evidence="1">
    <location>
        <begin position="32"/>
        <end position="43"/>
    </location>
</feature>
<proteinExistence type="predicted"/>
<organism evidence="2 3">
    <name type="scientific">Reticulomyxa filosa</name>
    <dbReference type="NCBI Taxonomy" id="46433"/>
    <lineage>
        <taxon>Eukaryota</taxon>
        <taxon>Sar</taxon>
        <taxon>Rhizaria</taxon>
        <taxon>Retaria</taxon>
        <taxon>Foraminifera</taxon>
        <taxon>Monothalamids</taxon>
        <taxon>Reticulomyxidae</taxon>
        <taxon>Reticulomyxa</taxon>
    </lineage>
</organism>
<feature type="compositionally biased region" description="Basic and acidic residues" evidence="1">
    <location>
        <begin position="83"/>
        <end position="104"/>
    </location>
</feature>
<feature type="region of interest" description="Disordered" evidence="1">
    <location>
        <begin position="1"/>
        <end position="43"/>
    </location>
</feature>
<dbReference type="Proteomes" id="UP000023152">
    <property type="component" value="Unassembled WGS sequence"/>
</dbReference>
<accession>X6MNN7</accession>
<feature type="region of interest" description="Disordered" evidence="1">
    <location>
        <begin position="162"/>
        <end position="185"/>
    </location>
</feature>